<evidence type="ECO:0000313" key="7">
    <source>
        <dbReference type="EMBL" id="EAT48609.1"/>
    </source>
</evidence>
<dbReference type="PhylomeDB" id="Q17PK8"/>
<dbReference type="Pfam" id="PF01826">
    <property type="entry name" value="TIL"/>
    <property type="match status" value="1"/>
</dbReference>
<keyword evidence="5" id="KW-0732">Signal</keyword>
<dbReference type="PaxDb" id="7159-AAEL000317-PA"/>
<dbReference type="GO" id="GO:0004867">
    <property type="term" value="F:serine-type endopeptidase inhibitor activity"/>
    <property type="evidence" value="ECO:0007669"/>
    <property type="project" value="UniProtKB-KW"/>
</dbReference>
<dbReference type="SUPFAM" id="SSF57567">
    <property type="entry name" value="Serine protease inhibitors"/>
    <property type="match status" value="1"/>
</dbReference>
<evidence type="ECO:0000256" key="3">
    <source>
        <dbReference type="ARBA" id="ARBA00022900"/>
    </source>
</evidence>
<reference evidence="7" key="2">
    <citation type="journal article" date="2007" name="Science">
        <title>Genome sequence of Aedes aegypti, a major arbovirus vector.</title>
        <authorList>
            <person name="Nene V."/>
            <person name="Wortman J.R."/>
            <person name="Lawson D."/>
            <person name="Haas B."/>
            <person name="Kodira C."/>
            <person name="Tu Z.J."/>
            <person name="Loftus B."/>
            <person name="Xi Z."/>
            <person name="Megy K."/>
            <person name="Grabherr M."/>
            <person name="Ren Q."/>
            <person name="Zdobnov E.M."/>
            <person name="Lobo N.F."/>
            <person name="Campbell K.S."/>
            <person name="Brown S.E."/>
            <person name="Bonaldo M.F."/>
            <person name="Zhu J."/>
            <person name="Sinkins S.P."/>
            <person name="Hogenkamp D.G."/>
            <person name="Amedeo P."/>
            <person name="Arensburger P."/>
            <person name="Atkinson P.W."/>
            <person name="Bidwell S."/>
            <person name="Biedler J."/>
            <person name="Birney E."/>
            <person name="Bruggner R.V."/>
            <person name="Costas J."/>
            <person name="Coy M.R."/>
            <person name="Crabtree J."/>
            <person name="Crawford M."/>
            <person name="Debruyn B."/>
            <person name="Decaprio D."/>
            <person name="Eiglmeier K."/>
            <person name="Eisenstadt E."/>
            <person name="El-Dorry H."/>
            <person name="Gelbart W.M."/>
            <person name="Gomes S.L."/>
            <person name="Hammond M."/>
            <person name="Hannick L.I."/>
            <person name="Hogan J.R."/>
            <person name="Holmes M.H."/>
            <person name="Jaffe D."/>
            <person name="Johnston J.S."/>
            <person name="Kennedy R.C."/>
            <person name="Koo H."/>
            <person name="Kravitz S."/>
            <person name="Kriventseva E.V."/>
            <person name="Kulp D."/>
            <person name="Labutti K."/>
            <person name="Lee E."/>
            <person name="Li S."/>
            <person name="Lovin D.D."/>
            <person name="Mao C."/>
            <person name="Mauceli E."/>
            <person name="Menck C.F."/>
            <person name="Miller J.R."/>
            <person name="Montgomery P."/>
            <person name="Mori A."/>
            <person name="Nascimento A.L."/>
            <person name="Naveira H.F."/>
            <person name="Nusbaum C."/>
            <person name="O'leary S."/>
            <person name="Orvis J."/>
            <person name="Pertea M."/>
            <person name="Quesneville H."/>
            <person name="Reidenbach K.R."/>
            <person name="Rogers Y.H."/>
            <person name="Roth C.W."/>
            <person name="Schneider J.R."/>
            <person name="Schatz M."/>
            <person name="Shumway M."/>
            <person name="Stanke M."/>
            <person name="Stinson E.O."/>
            <person name="Tubio J.M."/>
            <person name="Vanzee J.P."/>
            <person name="Verjovski-Almeida S."/>
            <person name="Werner D."/>
            <person name="White O."/>
            <person name="Wyder S."/>
            <person name="Zeng Q."/>
            <person name="Zhao Q."/>
            <person name="Zhao Y."/>
            <person name="Hill C.A."/>
            <person name="Raikhel A.S."/>
            <person name="Soares M.B."/>
            <person name="Knudson D.L."/>
            <person name="Lee N.H."/>
            <person name="Galagan J."/>
            <person name="Salzberg S.L."/>
            <person name="Paulsen I.T."/>
            <person name="Dimopoulos G."/>
            <person name="Collins F.H."/>
            <person name="Birren B."/>
            <person name="Fraser-Liggett C.M."/>
            <person name="Severson D.W."/>
        </authorList>
    </citation>
    <scope>NUCLEOTIDE SEQUENCE [LARGE SCALE GENOMIC DNA]</scope>
    <source>
        <strain evidence="7">Liverpool</strain>
    </source>
</reference>
<dbReference type="InterPro" id="IPR036084">
    <property type="entry name" value="Ser_inhib-like_sf"/>
</dbReference>
<keyword evidence="2" id="KW-0646">Protease inhibitor</keyword>
<evidence type="ECO:0000313" key="8">
    <source>
        <dbReference type="Proteomes" id="UP000682892"/>
    </source>
</evidence>
<dbReference type="PANTHER" id="PTHR23259">
    <property type="entry name" value="RIDDLE"/>
    <property type="match status" value="1"/>
</dbReference>
<evidence type="ECO:0000256" key="1">
    <source>
        <dbReference type="ARBA" id="ARBA00007611"/>
    </source>
</evidence>
<evidence type="ECO:0000256" key="5">
    <source>
        <dbReference type="SAM" id="SignalP"/>
    </source>
</evidence>
<dbReference type="STRING" id="7159.Q17PK8"/>
<organism evidence="7 8">
    <name type="scientific">Aedes aegypti</name>
    <name type="common">Yellowfever mosquito</name>
    <name type="synonym">Culex aegypti</name>
    <dbReference type="NCBI Taxonomy" id="7159"/>
    <lineage>
        <taxon>Eukaryota</taxon>
        <taxon>Metazoa</taxon>
        <taxon>Ecdysozoa</taxon>
        <taxon>Arthropoda</taxon>
        <taxon>Hexapoda</taxon>
        <taxon>Insecta</taxon>
        <taxon>Pterygota</taxon>
        <taxon>Neoptera</taxon>
        <taxon>Endopterygota</taxon>
        <taxon>Diptera</taxon>
        <taxon>Nematocera</taxon>
        <taxon>Culicoidea</taxon>
        <taxon>Culicidae</taxon>
        <taxon>Culicinae</taxon>
        <taxon>Aedini</taxon>
        <taxon>Aedes</taxon>
        <taxon>Stegomyia</taxon>
    </lineage>
</organism>
<comment type="similarity">
    <text evidence="1">Belongs to the serine protease inhibitor-like (TIL domain-containing) family.</text>
</comment>
<dbReference type="FunFam" id="2.10.25.10:FF:000055">
    <property type="entry name" value="alpha-tectorin isoform X1"/>
    <property type="match status" value="1"/>
</dbReference>
<gene>
    <name evidence="7" type="ORF">AaeL_AAEL000317</name>
</gene>
<dbReference type="Gene3D" id="2.10.25.10">
    <property type="entry name" value="Laminin"/>
    <property type="match status" value="1"/>
</dbReference>
<dbReference type="InterPro" id="IPR051368">
    <property type="entry name" value="SerProtInhib-TIL_Domain"/>
</dbReference>
<evidence type="ECO:0000259" key="6">
    <source>
        <dbReference type="Pfam" id="PF01826"/>
    </source>
</evidence>
<keyword evidence="4" id="KW-1015">Disulfide bond</keyword>
<dbReference type="HOGENOM" id="CLU_156801_0_0_1"/>
<dbReference type="Proteomes" id="UP000682892">
    <property type="component" value="Unassembled WGS sequence"/>
</dbReference>
<dbReference type="AlphaFoldDB" id="Q17PK8"/>
<dbReference type="PANTHER" id="PTHR23259:SF70">
    <property type="entry name" value="ACCESSORY GLAND PROTEIN ACP62F-RELATED"/>
    <property type="match status" value="1"/>
</dbReference>
<name>Q17PK8_AEDAE</name>
<dbReference type="CDD" id="cd19941">
    <property type="entry name" value="TIL"/>
    <property type="match status" value="1"/>
</dbReference>
<evidence type="ECO:0000256" key="4">
    <source>
        <dbReference type="ARBA" id="ARBA00023157"/>
    </source>
</evidence>
<reference evidence="7" key="3">
    <citation type="submission" date="2012-09" db="EMBL/GenBank/DDBJ databases">
        <authorList>
            <consortium name="VectorBase"/>
        </authorList>
    </citation>
    <scope>NUCLEOTIDE SEQUENCE</scope>
    <source>
        <strain evidence="7">Liverpool</strain>
    </source>
</reference>
<feature type="signal peptide" evidence="5">
    <location>
        <begin position="1"/>
        <end position="17"/>
    </location>
</feature>
<dbReference type="OMA" id="LICIAKC"/>
<protein>
    <submittedName>
        <fullName evidence="7">AAEL000317-PA</fullName>
    </submittedName>
</protein>
<feature type="domain" description="TIL" evidence="6">
    <location>
        <begin position="23"/>
        <end position="78"/>
    </location>
</feature>
<keyword evidence="3" id="KW-0722">Serine protease inhibitor</keyword>
<proteinExistence type="inferred from homology"/>
<feature type="chain" id="PRO_5014308150" evidence="5">
    <location>
        <begin position="18"/>
        <end position="88"/>
    </location>
</feature>
<dbReference type="EMBL" id="CH477191">
    <property type="protein sequence ID" value="EAT48609.1"/>
    <property type="molecule type" value="Genomic_DNA"/>
</dbReference>
<dbReference type="InterPro" id="IPR002919">
    <property type="entry name" value="TIL_dom"/>
</dbReference>
<evidence type="ECO:0000256" key="2">
    <source>
        <dbReference type="ARBA" id="ARBA00022690"/>
    </source>
</evidence>
<accession>Q17PK8</accession>
<sequence>MKRVAILVLAVVGVIYAASCPPCGPNEVYSECGTACPETCDNLGENIPCVLMCVPGCFCQPGYVRNNVTGACVKPCECPPKGAVTPCS</sequence>
<reference evidence="7" key="1">
    <citation type="submission" date="2005-10" db="EMBL/GenBank/DDBJ databases">
        <authorList>
            <person name="Loftus B.J."/>
            <person name="Nene V.M."/>
            <person name="Hannick L.I."/>
            <person name="Bidwell S."/>
            <person name="Haas B."/>
            <person name="Amedeo P."/>
            <person name="Orvis J."/>
            <person name="Wortman J.R."/>
            <person name="White O.R."/>
            <person name="Salzberg S."/>
            <person name="Shumway M."/>
            <person name="Koo H."/>
            <person name="Zhao Y."/>
            <person name="Holmes M."/>
            <person name="Miller J."/>
            <person name="Schatz M."/>
            <person name="Pop M."/>
            <person name="Pai G."/>
            <person name="Utterback T."/>
            <person name="Rogers Y.-H."/>
            <person name="Kravitz S."/>
            <person name="Fraser C.M."/>
        </authorList>
    </citation>
    <scope>NUCLEOTIDE SEQUENCE</scope>
    <source>
        <strain evidence="7">Liverpool</strain>
    </source>
</reference>